<dbReference type="SUPFAM" id="SSF51197">
    <property type="entry name" value="Clavaminate synthase-like"/>
    <property type="match status" value="1"/>
</dbReference>
<evidence type="ECO:0000313" key="2">
    <source>
        <dbReference type="EMBL" id="CAG5102990.1"/>
    </source>
</evidence>
<dbReference type="InterPro" id="IPR027443">
    <property type="entry name" value="IPNS-like_sf"/>
</dbReference>
<dbReference type="PANTHER" id="PTHR47990">
    <property type="entry name" value="2-OXOGLUTARATE (2OG) AND FE(II)-DEPENDENT OXYGENASE SUPERFAMILY PROTEIN-RELATED"/>
    <property type="match status" value="1"/>
</dbReference>
<evidence type="ECO:0000259" key="1">
    <source>
        <dbReference type="Pfam" id="PF03171"/>
    </source>
</evidence>
<protein>
    <submittedName>
        <fullName evidence="2">Oidioi.mRNA.OKI2018_I69.chr1.g563.t1.cds</fullName>
    </submittedName>
</protein>
<dbReference type="PRINTS" id="PR00682">
    <property type="entry name" value="IPNSYNTHASE"/>
</dbReference>
<organism evidence="2 3">
    <name type="scientific">Oikopleura dioica</name>
    <name type="common">Tunicate</name>
    <dbReference type="NCBI Taxonomy" id="34765"/>
    <lineage>
        <taxon>Eukaryota</taxon>
        <taxon>Metazoa</taxon>
        <taxon>Chordata</taxon>
        <taxon>Tunicata</taxon>
        <taxon>Appendicularia</taxon>
        <taxon>Copelata</taxon>
        <taxon>Oikopleuridae</taxon>
        <taxon>Oikopleura</taxon>
    </lineage>
</organism>
<dbReference type="Pfam" id="PF03171">
    <property type="entry name" value="2OG-FeII_Oxy"/>
    <property type="match status" value="1"/>
</dbReference>
<keyword evidence="3" id="KW-1185">Reference proteome</keyword>
<sequence>MAEVTELKSFSFSKLSSTDNYDEIAALGKEIVEEFQKVGFLRLVDIPDFEDKELLDAIKFYYGRPKEEKMKLALKRFHAENKNEYRGYMPLVKNLPVFKEQTDFGNDSIVEPPENAPDYEKFTKEKNCYPHEEFGRTVDKFYRIYHDCALLILRFLAIGIGVEESYFTDFFFENQTDQHLSTFRLLHYPPKGKISNLSDKDIPISTPEHSDSSLLTLLSTFENYGLQVRNKENTWVWVRPVKNTLIVNLGSMIEEITEGKLPATLHRVMDLGENRYSAPMFVEPCFSNTSFLKILRSEKNWTDKKYKNYGEFSAKTSGRHGEYDEITENPKFKFFPKEEVLHNGVGNGIPFELA</sequence>
<name>A0ABN7SK89_OIKDI</name>
<gene>
    <name evidence="2" type="ORF">OKIOD_LOCUS9328</name>
</gene>
<dbReference type="EMBL" id="OU015566">
    <property type="protein sequence ID" value="CAG5102990.1"/>
    <property type="molecule type" value="Genomic_DNA"/>
</dbReference>
<dbReference type="InterPro" id="IPR044861">
    <property type="entry name" value="IPNS-like_FE2OG_OXY"/>
</dbReference>
<reference evidence="2 3" key="1">
    <citation type="submission" date="2021-04" db="EMBL/GenBank/DDBJ databases">
        <authorList>
            <person name="Bliznina A."/>
        </authorList>
    </citation>
    <scope>NUCLEOTIDE SEQUENCE [LARGE SCALE GENOMIC DNA]</scope>
</reference>
<accession>A0ABN7SK89</accession>
<dbReference type="Gene3D" id="2.60.120.330">
    <property type="entry name" value="B-lactam Antibiotic, Isopenicillin N Synthase, Chain"/>
    <property type="match status" value="1"/>
</dbReference>
<dbReference type="Proteomes" id="UP001158576">
    <property type="component" value="Chromosome 1"/>
</dbReference>
<feature type="domain" description="Isopenicillin N synthase-like Fe(2+) 2OG dioxygenase" evidence="1">
    <location>
        <begin position="183"/>
        <end position="284"/>
    </location>
</feature>
<proteinExistence type="predicted"/>
<dbReference type="InterPro" id="IPR050231">
    <property type="entry name" value="Iron_ascorbate_oxido_reductase"/>
</dbReference>
<evidence type="ECO:0000313" key="3">
    <source>
        <dbReference type="Proteomes" id="UP001158576"/>
    </source>
</evidence>